<protein>
    <recommendedName>
        <fullName evidence="6">Fatty acid hydroxylase domain-containing protein</fullName>
    </recommendedName>
</protein>
<reference evidence="7" key="1">
    <citation type="submission" date="2020-01" db="EMBL/GenBank/DDBJ databases">
        <authorList>
            <person name="Meier V. D."/>
            <person name="Meier V D."/>
        </authorList>
    </citation>
    <scope>NUCLEOTIDE SEQUENCE</scope>
    <source>
        <strain evidence="7">HLG_WM_MAG_04</strain>
    </source>
</reference>
<dbReference type="AlphaFoldDB" id="A0A6S6S506"/>
<feature type="transmembrane region" description="Helical" evidence="5">
    <location>
        <begin position="162"/>
        <end position="182"/>
    </location>
</feature>
<dbReference type="InterPro" id="IPR006694">
    <property type="entry name" value="Fatty_acid_hydroxylase"/>
</dbReference>
<keyword evidence="3 5" id="KW-1133">Transmembrane helix</keyword>
<feature type="transmembrane region" description="Helical" evidence="5">
    <location>
        <begin position="57"/>
        <end position="85"/>
    </location>
</feature>
<evidence type="ECO:0000256" key="4">
    <source>
        <dbReference type="ARBA" id="ARBA00023136"/>
    </source>
</evidence>
<evidence type="ECO:0000313" key="7">
    <source>
        <dbReference type="EMBL" id="CAA6800576.1"/>
    </source>
</evidence>
<dbReference type="PANTHER" id="PTHR11863">
    <property type="entry name" value="STEROL DESATURASE"/>
    <property type="match status" value="1"/>
</dbReference>
<evidence type="ECO:0000256" key="2">
    <source>
        <dbReference type="ARBA" id="ARBA00022692"/>
    </source>
</evidence>
<accession>A0A6S6S506</accession>
<feature type="domain" description="Fatty acid hydroxylase" evidence="6">
    <location>
        <begin position="110"/>
        <end position="256"/>
    </location>
</feature>
<organism evidence="7">
    <name type="scientific">uncultured Sulfurovum sp</name>
    <dbReference type="NCBI Taxonomy" id="269237"/>
    <lineage>
        <taxon>Bacteria</taxon>
        <taxon>Pseudomonadati</taxon>
        <taxon>Campylobacterota</taxon>
        <taxon>Epsilonproteobacteria</taxon>
        <taxon>Campylobacterales</taxon>
        <taxon>Sulfurovaceae</taxon>
        <taxon>Sulfurovum</taxon>
        <taxon>environmental samples</taxon>
    </lineage>
</organism>
<evidence type="ECO:0000259" key="6">
    <source>
        <dbReference type="Pfam" id="PF04116"/>
    </source>
</evidence>
<dbReference type="EMBL" id="CACVAX010000001">
    <property type="protein sequence ID" value="CAA6800576.1"/>
    <property type="molecule type" value="Genomic_DNA"/>
</dbReference>
<evidence type="ECO:0000256" key="1">
    <source>
        <dbReference type="ARBA" id="ARBA00004370"/>
    </source>
</evidence>
<proteinExistence type="predicted"/>
<evidence type="ECO:0000256" key="3">
    <source>
        <dbReference type="ARBA" id="ARBA00022989"/>
    </source>
</evidence>
<dbReference type="InterPro" id="IPR050307">
    <property type="entry name" value="Sterol_Desaturase_Related"/>
</dbReference>
<dbReference type="GO" id="GO:0005506">
    <property type="term" value="F:iron ion binding"/>
    <property type="evidence" value="ECO:0007669"/>
    <property type="project" value="InterPro"/>
</dbReference>
<gene>
    <name evidence="7" type="ORF">HELGO_WM9769</name>
</gene>
<dbReference type="GO" id="GO:0008610">
    <property type="term" value="P:lipid biosynthetic process"/>
    <property type="evidence" value="ECO:0007669"/>
    <property type="project" value="InterPro"/>
</dbReference>
<dbReference type="Pfam" id="PF04116">
    <property type="entry name" value="FA_hydroxylase"/>
    <property type="match status" value="1"/>
</dbReference>
<keyword evidence="4 5" id="KW-0472">Membrane</keyword>
<feature type="transmembrane region" description="Helical" evidence="5">
    <location>
        <begin position="105"/>
        <end position="123"/>
    </location>
</feature>
<sequence length="292" mass="34457">MENYYALNYFFDVNQRVFYGYVLVAFLIAFLFFRTAFKKQFSKEVLWHKSAQLDYAYFVISWFVKIGLIVPLLIGVNEVTLWMVLRLNELFGYTQRIRVAKELLLISYTLVLFVLSDLSRYWLHRLMHNVKFLWRFHKVHHSAEVLNPLTFYRVHPLENLLFGLRYALVTGVVTAIYIYFFGAGITSIEFMGANVLVLGFSLVGSNLRHSHIPFSYPKWLENWFISPYQHQLHHSKKYYGRNFGSFLAVWDRLFGTLLRGKKRNIVFGLPKEEVKHSILGAFLNPIFKGVKL</sequence>
<dbReference type="GO" id="GO:0016020">
    <property type="term" value="C:membrane"/>
    <property type="evidence" value="ECO:0007669"/>
    <property type="project" value="UniProtKB-SubCell"/>
</dbReference>
<name>A0A6S6S506_9BACT</name>
<keyword evidence="2 5" id="KW-0812">Transmembrane</keyword>
<feature type="transmembrane region" description="Helical" evidence="5">
    <location>
        <begin position="18"/>
        <end position="37"/>
    </location>
</feature>
<dbReference type="GO" id="GO:0016491">
    <property type="term" value="F:oxidoreductase activity"/>
    <property type="evidence" value="ECO:0007669"/>
    <property type="project" value="InterPro"/>
</dbReference>
<comment type="subcellular location">
    <subcellularLocation>
        <location evidence="1">Membrane</location>
    </subcellularLocation>
</comment>
<evidence type="ECO:0000256" key="5">
    <source>
        <dbReference type="SAM" id="Phobius"/>
    </source>
</evidence>